<protein>
    <submittedName>
        <fullName evidence="2">Uncharacterized protein</fullName>
    </submittedName>
</protein>
<gene>
    <name evidence="2" type="ORF">HU200_065397</name>
</gene>
<sequence length="205" mass="22926">MDEIPGWLACCCNPTQSASRPEWSSPGPHRHFPPSFLTALHYANPSCRQHHTLSSRMTASMRRSTSHRFHYEPPVICPCGKKAARWISWSDQNPGHRYFKCYRVFEWQEDGFNPPLPQTARQVVTARYVQAIASASGLARGSEEDESRSSSRSRPATAAAAMNPLGRPHPILNADLLDLGSGEERDLQKELVVKLNTLAQAVNVY</sequence>
<dbReference type="EMBL" id="JACEFO010002864">
    <property type="protein sequence ID" value="KAF8647361.1"/>
    <property type="molecule type" value="Genomic_DNA"/>
</dbReference>
<organism evidence="2 3">
    <name type="scientific">Digitaria exilis</name>
    <dbReference type="NCBI Taxonomy" id="1010633"/>
    <lineage>
        <taxon>Eukaryota</taxon>
        <taxon>Viridiplantae</taxon>
        <taxon>Streptophyta</taxon>
        <taxon>Embryophyta</taxon>
        <taxon>Tracheophyta</taxon>
        <taxon>Spermatophyta</taxon>
        <taxon>Magnoliopsida</taxon>
        <taxon>Liliopsida</taxon>
        <taxon>Poales</taxon>
        <taxon>Poaceae</taxon>
        <taxon>PACMAD clade</taxon>
        <taxon>Panicoideae</taxon>
        <taxon>Panicodae</taxon>
        <taxon>Paniceae</taxon>
        <taxon>Anthephorinae</taxon>
        <taxon>Digitaria</taxon>
    </lineage>
</organism>
<dbReference type="OrthoDB" id="691490at2759"/>
<reference evidence="2" key="1">
    <citation type="submission" date="2020-07" db="EMBL/GenBank/DDBJ databases">
        <title>Genome sequence and genetic diversity analysis of an under-domesticated orphan crop, white fonio (Digitaria exilis).</title>
        <authorList>
            <person name="Bennetzen J.L."/>
            <person name="Chen S."/>
            <person name="Ma X."/>
            <person name="Wang X."/>
            <person name="Yssel A.E.J."/>
            <person name="Chaluvadi S.R."/>
            <person name="Johnson M."/>
            <person name="Gangashetty P."/>
            <person name="Hamidou F."/>
            <person name="Sanogo M.D."/>
            <person name="Zwaenepoel A."/>
            <person name="Wallace J."/>
            <person name="Van De Peer Y."/>
            <person name="Van Deynze A."/>
        </authorList>
    </citation>
    <scope>NUCLEOTIDE SEQUENCE</scope>
    <source>
        <tissue evidence="2">Leaves</tissue>
    </source>
</reference>
<comment type="caution">
    <text evidence="2">The sequence shown here is derived from an EMBL/GenBank/DDBJ whole genome shotgun (WGS) entry which is preliminary data.</text>
</comment>
<name>A0A835A874_9POAL</name>
<dbReference type="AlphaFoldDB" id="A0A835A874"/>
<dbReference type="Proteomes" id="UP000636709">
    <property type="component" value="Unassembled WGS sequence"/>
</dbReference>
<proteinExistence type="predicted"/>
<evidence type="ECO:0000313" key="3">
    <source>
        <dbReference type="Proteomes" id="UP000636709"/>
    </source>
</evidence>
<keyword evidence="3" id="KW-1185">Reference proteome</keyword>
<feature type="compositionally biased region" description="Low complexity" evidence="1">
    <location>
        <begin position="150"/>
        <end position="161"/>
    </location>
</feature>
<feature type="region of interest" description="Disordered" evidence="1">
    <location>
        <begin position="139"/>
        <end position="166"/>
    </location>
</feature>
<evidence type="ECO:0000313" key="2">
    <source>
        <dbReference type="EMBL" id="KAF8647361.1"/>
    </source>
</evidence>
<accession>A0A835A874</accession>
<evidence type="ECO:0000256" key="1">
    <source>
        <dbReference type="SAM" id="MobiDB-lite"/>
    </source>
</evidence>